<evidence type="ECO:0000259" key="3">
    <source>
        <dbReference type="Pfam" id="PF05048"/>
    </source>
</evidence>
<dbReference type="EMBL" id="JAPQYE010000008">
    <property type="protein sequence ID" value="MCZ0730124.1"/>
    <property type="molecule type" value="Genomic_DNA"/>
</dbReference>
<dbReference type="SMART" id="SM00710">
    <property type="entry name" value="PbH1"/>
    <property type="match status" value="10"/>
</dbReference>
<dbReference type="Gene3D" id="2.160.20.10">
    <property type="entry name" value="Single-stranded right-handed beta-helix, Pectin lyase-like"/>
    <property type="match status" value="2"/>
</dbReference>
<dbReference type="PANTHER" id="PTHR22990">
    <property type="entry name" value="F-BOX ONLY PROTEIN"/>
    <property type="match status" value="1"/>
</dbReference>
<protein>
    <submittedName>
        <fullName evidence="6">Right-handed parallel beta-helix repeat-containing protein</fullName>
    </submittedName>
</protein>
<organism evidence="6 7">
    <name type="scientific">Mycolicibacterium iranicum</name>
    <name type="common">Mycobacterium iranicum</name>
    <dbReference type="NCBI Taxonomy" id="912594"/>
    <lineage>
        <taxon>Bacteria</taxon>
        <taxon>Bacillati</taxon>
        <taxon>Actinomycetota</taxon>
        <taxon>Actinomycetes</taxon>
        <taxon>Mycobacteriales</taxon>
        <taxon>Mycobacteriaceae</taxon>
        <taxon>Mycolicibacterium</taxon>
    </lineage>
</organism>
<evidence type="ECO:0000259" key="5">
    <source>
        <dbReference type="Pfam" id="PF13229"/>
    </source>
</evidence>
<feature type="domain" description="Right handed beta helix" evidence="5">
    <location>
        <begin position="158"/>
        <end position="285"/>
    </location>
</feature>
<keyword evidence="1" id="KW-0677">Repeat</keyword>
<feature type="region of interest" description="Disordered" evidence="2">
    <location>
        <begin position="1"/>
        <end position="21"/>
    </location>
</feature>
<evidence type="ECO:0000259" key="4">
    <source>
        <dbReference type="Pfam" id="PF12708"/>
    </source>
</evidence>
<feature type="domain" description="Periplasmic copper-binding protein NosD beta helix" evidence="3">
    <location>
        <begin position="298"/>
        <end position="417"/>
    </location>
</feature>
<dbReference type="InterPro" id="IPR039448">
    <property type="entry name" value="Beta_helix"/>
</dbReference>
<gene>
    <name evidence="6" type="ORF">OY187_18925</name>
</gene>
<accession>A0ABT4HK14</accession>
<evidence type="ECO:0000313" key="7">
    <source>
        <dbReference type="Proteomes" id="UP001084650"/>
    </source>
</evidence>
<dbReference type="InterPro" id="IPR007742">
    <property type="entry name" value="NosD_dom"/>
</dbReference>
<keyword evidence="7" id="KW-1185">Reference proteome</keyword>
<dbReference type="InterPro" id="IPR051550">
    <property type="entry name" value="SCF-Subunits/Alg-Epimerases"/>
</dbReference>
<reference evidence="6" key="1">
    <citation type="submission" date="2022-12" db="EMBL/GenBank/DDBJ databases">
        <title>Whole genome sequence of Mycolicibacterium iranicum strain SBH312.</title>
        <authorList>
            <person name="Jani J."/>
            <person name="Arifin Mustapha Z."/>
            <person name="Ahmed K."/>
            <person name="Kai Ling C."/>
        </authorList>
    </citation>
    <scope>NUCLEOTIDE SEQUENCE</scope>
    <source>
        <strain evidence="6">SBH312</strain>
    </source>
</reference>
<dbReference type="SUPFAM" id="SSF51126">
    <property type="entry name" value="Pectin lyase-like"/>
    <property type="match status" value="1"/>
</dbReference>
<dbReference type="Pfam" id="PF12708">
    <property type="entry name" value="Pect-lyase_RHGA_epim"/>
    <property type="match status" value="1"/>
</dbReference>
<dbReference type="Pfam" id="PF05048">
    <property type="entry name" value="NosD"/>
    <property type="match status" value="1"/>
</dbReference>
<sequence>MTPIATPAHADPPTAYDSGLSVPFEAPDPAAGRVHSVLDYGATPHNASDDDAVAIQQAISAAAPGDVVYIPNGVYHVESTINLKSGVSVRGQSRDSTVIAGNFCSVVFFLSAPHAVMFAAPGVTNLSLSSFTITYAAGKEYAAGVRLGDVGNIPVSRIAVRDLRVERHKRFGLQLQNATHVLLEGNVIRNASSLGGGGSGYGILIDQSGSHNNWVRENMIGPVIRHGILVQFSAHHNLIEHNQITGAVSGALDLHGEDEYSNEIRYNKITDCVRNGTAVSPNGGGIEVGEYSGIAGTTSMHDNTGPHNWIHHNEVSNCDYGLRITNNSDFTYIEDNIFVGNSVSGIQADLAPLENLTITGNDVSRNGNRIVLYDVKRATVKENYVRDNTKFGIWTDHRVTDYVITGNAVTGNGVNVFLGSRDGIHDVD</sequence>
<dbReference type="PANTHER" id="PTHR22990:SF15">
    <property type="entry name" value="F-BOX ONLY PROTEIN 10"/>
    <property type="match status" value="1"/>
</dbReference>
<dbReference type="RefSeq" id="WP_268786846.1">
    <property type="nucleotide sequence ID" value="NZ_JAPQYE010000008.1"/>
</dbReference>
<dbReference type="Pfam" id="PF13229">
    <property type="entry name" value="Beta_helix"/>
    <property type="match status" value="1"/>
</dbReference>
<comment type="caution">
    <text evidence="6">The sequence shown here is derived from an EMBL/GenBank/DDBJ whole genome shotgun (WGS) entry which is preliminary data.</text>
</comment>
<dbReference type="InterPro" id="IPR024535">
    <property type="entry name" value="RHGA/B-epi-like_pectate_lyase"/>
</dbReference>
<name>A0ABT4HK14_MYCIR</name>
<dbReference type="InterPro" id="IPR012334">
    <property type="entry name" value="Pectin_lyas_fold"/>
</dbReference>
<proteinExistence type="predicted"/>
<dbReference type="InterPro" id="IPR006626">
    <property type="entry name" value="PbH1"/>
</dbReference>
<feature type="domain" description="Rhamnogalacturonase A/B/Epimerase-like pectate lyase" evidence="4">
    <location>
        <begin position="36"/>
        <end position="108"/>
    </location>
</feature>
<dbReference type="InterPro" id="IPR011050">
    <property type="entry name" value="Pectin_lyase_fold/virulence"/>
</dbReference>
<evidence type="ECO:0000313" key="6">
    <source>
        <dbReference type="EMBL" id="MCZ0730124.1"/>
    </source>
</evidence>
<dbReference type="Proteomes" id="UP001084650">
    <property type="component" value="Unassembled WGS sequence"/>
</dbReference>
<evidence type="ECO:0000256" key="1">
    <source>
        <dbReference type="ARBA" id="ARBA00022737"/>
    </source>
</evidence>
<evidence type="ECO:0000256" key="2">
    <source>
        <dbReference type="SAM" id="MobiDB-lite"/>
    </source>
</evidence>